<evidence type="ECO:0000313" key="10">
    <source>
        <dbReference type="EMBL" id="PLB48849.1"/>
    </source>
</evidence>
<dbReference type="AlphaFoldDB" id="A0A2I2G7J9"/>
<feature type="domain" description="Plastocyanin-like" evidence="9">
    <location>
        <begin position="112"/>
        <end position="225"/>
    </location>
</feature>
<dbReference type="InterPro" id="IPR008972">
    <property type="entry name" value="Cupredoxin"/>
</dbReference>
<feature type="region of interest" description="Disordered" evidence="5">
    <location>
        <begin position="1"/>
        <end position="28"/>
    </location>
</feature>
<dbReference type="Pfam" id="PF07731">
    <property type="entry name" value="Cu-oxidase_2"/>
    <property type="match status" value="1"/>
</dbReference>
<proteinExistence type="inferred from homology"/>
<dbReference type="InterPro" id="IPR011707">
    <property type="entry name" value="Cu-oxidase-like_N"/>
</dbReference>
<dbReference type="Pfam" id="PF00394">
    <property type="entry name" value="Cu-oxidase"/>
    <property type="match status" value="1"/>
</dbReference>
<keyword evidence="6" id="KW-0812">Transmembrane</keyword>
<dbReference type="PANTHER" id="PTHR11709:SF511">
    <property type="entry name" value="LACCASE"/>
    <property type="match status" value="1"/>
</dbReference>
<dbReference type="PROSITE" id="PS00080">
    <property type="entry name" value="MULTICOPPER_OXIDASE2"/>
    <property type="match status" value="1"/>
</dbReference>
<keyword evidence="2" id="KW-0479">Metal-binding</keyword>
<name>A0A2I2G7J9_9EURO</name>
<evidence type="ECO:0000256" key="5">
    <source>
        <dbReference type="SAM" id="MobiDB-lite"/>
    </source>
</evidence>
<gene>
    <name evidence="10" type="ORF">P170DRAFT_455674</name>
</gene>
<dbReference type="InterPro" id="IPR033138">
    <property type="entry name" value="Cu_oxidase_CS"/>
</dbReference>
<dbReference type="CDD" id="cd04206">
    <property type="entry name" value="CuRO_1_LCC_like"/>
    <property type="match status" value="1"/>
</dbReference>
<dbReference type="GO" id="GO:0005507">
    <property type="term" value="F:copper ion binding"/>
    <property type="evidence" value="ECO:0007669"/>
    <property type="project" value="InterPro"/>
</dbReference>
<feature type="transmembrane region" description="Helical" evidence="6">
    <location>
        <begin position="38"/>
        <end position="59"/>
    </location>
</feature>
<sequence length="629" mass="71030">MERQSSRRRKPRQLQEESSCEDLHSNGKSQTAEREIRGLYSILFYPLIVCSLIVLVFLYQSKSSFFVLSQPHIPQLTSPGAHDPDVLRPKIELHPEDHVHRDPVTQYFEWTVTSDHLRPDGVLKQIYLINGLFPGPTIEARTGDTLTINVTNNLQEPVSIHWHGLHIQNSMDGVPAVTQQPISPGSTFTYHFTIPLDQSGTFWYHAHSGVMRADGLYGGLVVHAPAPKSTVRGLMARGQSVYEKELLILVGDWYHRPAEDVLAWFMSIESFGNEPAPDSLLINGVGAFNCSMAVPARPVNCVQQQMDLSYLDLELDKGYRLRVVNTGSLAGFTLSFENHLFQLLEVDSINTALQEPSLAAGILYPGQRMDILVEPSQNKNHQSSLTVHLDDECFNFPNPALTPVQRFFTSPSDENDFNSPHDLTDISISTLDLSRIPSSQPTLSYLSQSRDLKPQVHVVYTKIQKLSINHNIPYGFFNHTSWAPQRDPPLPLNILPKEKWDQNQFSISTTPASDTNTEPVWVDLVVNNLDEGGHPFHLHGHHFYILRVHEASIGWGSFNPFEKIPSDSQNQHPDGYDFSRAMFRDTVYIPRRGHAVLRFRATNPGVWMFHCHIVWHLASGMAMLVHVEG</sequence>
<accession>A0A2I2G7J9</accession>
<evidence type="ECO:0000256" key="2">
    <source>
        <dbReference type="ARBA" id="ARBA00022723"/>
    </source>
</evidence>
<dbReference type="InterPro" id="IPR011706">
    <property type="entry name" value="Cu-oxidase_C"/>
</dbReference>
<dbReference type="VEuPathDB" id="FungiDB:P170DRAFT_455674"/>
<feature type="domain" description="Plastocyanin-like" evidence="8">
    <location>
        <begin position="502"/>
        <end position="627"/>
    </location>
</feature>
<dbReference type="Proteomes" id="UP000234275">
    <property type="component" value="Unassembled WGS sequence"/>
</dbReference>
<protein>
    <recommendedName>
        <fullName evidence="12">Multicopper oxidase</fullName>
    </recommendedName>
</protein>
<evidence type="ECO:0000313" key="11">
    <source>
        <dbReference type="Proteomes" id="UP000234275"/>
    </source>
</evidence>
<evidence type="ECO:0000259" key="7">
    <source>
        <dbReference type="Pfam" id="PF00394"/>
    </source>
</evidence>
<evidence type="ECO:0008006" key="12">
    <source>
        <dbReference type="Google" id="ProtNLM"/>
    </source>
</evidence>
<dbReference type="PROSITE" id="PS00079">
    <property type="entry name" value="MULTICOPPER_OXIDASE1"/>
    <property type="match status" value="1"/>
</dbReference>
<keyword evidence="6" id="KW-0472">Membrane</keyword>
<dbReference type="GO" id="GO:0016491">
    <property type="term" value="F:oxidoreductase activity"/>
    <property type="evidence" value="ECO:0007669"/>
    <property type="project" value="UniProtKB-KW"/>
</dbReference>
<dbReference type="InterPro" id="IPR001117">
    <property type="entry name" value="Cu-oxidase_2nd"/>
</dbReference>
<comment type="caution">
    <text evidence="10">The sequence shown here is derived from an EMBL/GenBank/DDBJ whole genome shotgun (WGS) entry which is preliminary data.</text>
</comment>
<feature type="domain" description="Plastocyanin-like" evidence="7">
    <location>
        <begin position="245"/>
        <end position="380"/>
    </location>
</feature>
<dbReference type="GeneID" id="36559252"/>
<keyword evidence="6" id="KW-1133">Transmembrane helix</keyword>
<feature type="compositionally biased region" description="Basic residues" evidence="5">
    <location>
        <begin position="1"/>
        <end position="12"/>
    </location>
</feature>
<dbReference type="OrthoDB" id="2121828at2759"/>
<keyword evidence="3" id="KW-0560">Oxidoreductase</keyword>
<organism evidence="10 11">
    <name type="scientific">Aspergillus steynii IBT 23096</name>
    <dbReference type="NCBI Taxonomy" id="1392250"/>
    <lineage>
        <taxon>Eukaryota</taxon>
        <taxon>Fungi</taxon>
        <taxon>Dikarya</taxon>
        <taxon>Ascomycota</taxon>
        <taxon>Pezizomycotina</taxon>
        <taxon>Eurotiomycetes</taxon>
        <taxon>Eurotiomycetidae</taxon>
        <taxon>Eurotiales</taxon>
        <taxon>Aspergillaceae</taxon>
        <taxon>Aspergillus</taxon>
        <taxon>Aspergillus subgen. Circumdati</taxon>
    </lineage>
</organism>
<keyword evidence="4" id="KW-0186">Copper</keyword>
<dbReference type="CDD" id="cd13910">
    <property type="entry name" value="CuRO_3_MCO_like_4"/>
    <property type="match status" value="1"/>
</dbReference>
<reference evidence="10 11" key="1">
    <citation type="submission" date="2016-12" db="EMBL/GenBank/DDBJ databases">
        <title>The genomes of Aspergillus section Nigri reveals drivers in fungal speciation.</title>
        <authorList>
            <consortium name="DOE Joint Genome Institute"/>
            <person name="Vesth T.C."/>
            <person name="Nybo J."/>
            <person name="Theobald S."/>
            <person name="Brandl J."/>
            <person name="Frisvad J.C."/>
            <person name="Nielsen K.F."/>
            <person name="Lyhne E.K."/>
            <person name="Kogle M.E."/>
            <person name="Kuo A."/>
            <person name="Riley R."/>
            <person name="Clum A."/>
            <person name="Nolan M."/>
            <person name="Lipzen A."/>
            <person name="Salamov A."/>
            <person name="Henrissat B."/>
            <person name="Wiebenga A."/>
            <person name="De Vries R.P."/>
            <person name="Grigoriev I.V."/>
            <person name="Mortensen U.H."/>
            <person name="Andersen M.R."/>
            <person name="Baker S.E."/>
        </authorList>
    </citation>
    <scope>NUCLEOTIDE SEQUENCE [LARGE SCALE GENOMIC DNA]</scope>
    <source>
        <strain evidence="10 11">IBT 23096</strain>
    </source>
</reference>
<evidence type="ECO:0000256" key="1">
    <source>
        <dbReference type="ARBA" id="ARBA00010609"/>
    </source>
</evidence>
<keyword evidence="11" id="KW-1185">Reference proteome</keyword>
<dbReference type="SUPFAM" id="SSF49503">
    <property type="entry name" value="Cupredoxins"/>
    <property type="match status" value="3"/>
</dbReference>
<dbReference type="Pfam" id="PF07732">
    <property type="entry name" value="Cu-oxidase_3"/>
    <property type="match status" value="1"/>
</dbReference>
<evidence type="ECO:0000256" key="3">
    <source>
        <dbReference type="ARBA" id="ARBA00023002"/>
    </source>
</evidence>
<dbReference type="InterPro" id="IPR045087">
    <property type="entry name" value="Cu-oxidase_fam"/>
</dbReference>
<dbReference type="InterPro" id="IPR002355">
    <property type="entry name" value="Cu_oxidase_Cu_BS"/>
</dbReference>
<dbReference type="Gene3D" id="2.60.40.420">
    <property type="entry name" value="Cupredoxins - blue copper proteins"/>
    <property type="match status" value="3"/>
</dbReference>
<dbReference type="STRING" id="1392250.A0A2I2G7J9"/>
<dbReference type="EMBL" id="MSFO01000004">
    <property type="protein sequence ID" value="PLB48849.1"/>
    <property type="molecule type" value="Genomic_DNA"/>
</dbReference>
<evidence type="ECO:0000256" key="6">
    <source>
        <dbReference type="SAM" id="Phobius"/>
    </source>
</evidence>
<evidence type="ECO:0000259" key="8">
    <source>
        <dbReference type="Pfam" id="PF07731"/>
    </source>
</evidence>
<dbReference type="PANTHER" id="PTHR11709">
    <property type="entry name" value="MULTI-COPPER OXIDASE"/>
    <property type="match status" value="1"/>
</dbReference>
<comment type="similarity">
    <text evidence="1">Belongs to the multicopper oxidase family.</text>
</comment>
<dbReference type="RefSeq" id="XP_024704151.1">
    <property type="nucleotide sequence ID" value="XM_024851553.1"/>
</dbReference>
<evidence type="ECO:0000259" key="9">
    <source>
        <dbReference type="Pfam" id="PF07732"/>
    </source>
</evidence>
<evidence type="ECO:0000256" key="4">
    <source>
        <dbReference type="ARBA" id="ARBA00023008"/>
    </source>
</evidence>